<dbReference type="AlphaFoldDB" id="A0AA36N4F8"/>
<dbReference type="EMBL" id="CAUJNA010003296">
    <property type="protein sequence ID" value="CAJ1398345.1"/>
    <property type="molecule type" value="Genomic_DNA"/>
</dbReference>
<dbReference type="Proteomes" id="UP001178507">
    <property type="component" value="Unassembled WGS sequence"/>
</dbReference>
<sequence length="72" mass="7545">MGSVSLEDEKAEAPAPAPVSAALDFLGAVDNKKLVPAVSAFRRLLKKSSRVARQKPPKEADPSEDGGSCRPV</sequence>
<accession>A0AA36N4F8</accession>
<organism evidence="2 3">
    <name type="scientific">Effrenium voratum</name>
    <dbReference type="NCBI Taxonomy" id="2562239"/>
    <lineage>
        <taxon>Eukaryota</taxon>
        <taxon>Sar</taxon>
        <taxon>Alveolata</taxon>
        <taxon>Dinophyceae</taxon>
        <taxon>Suessiales</taxon>
        <taxon>Symbiodiniaceae</taxon>
        <taxon>Effrenium</taxon>
    </lineage>
</organism>
<gene>
    <name evidence="2" type="ORF">EVOR1521_LOCUS22160</name>
</gene>
<proteinExistence type="predicted"/>
<feature type="region of interest" description="Disordered" evidence="1">
    <location>
        <begin position="48"/>
        <end position="72"/>
    </location>
</feature>
<evidence type="ECO:0000313" key="2">
    <source>
        <dbReference type="EMBL" id="CAJ1398345.1"/>
    </source>
</evidence>
<reference evidence="2" key="1">
    <citation type="submission" date="2023-08" db="EMBL/GenBank/DDBJ databases">
        <authorList>
            <person name="Chen Y."/>
            <person name="Shah S."/>
            <person name="Dougan E. K."/>
            <person name="Thang M."/>
            <person name="Chan C."/>
        </authorList>
    </citation>
    <scope>NUCLEOTIDE SEQUENCE</scope>
</reference>
<keyword evidence="3" id="KW-1185">Reference proteome</keyword>
<evidence type="ECO:0000256" key="1">
    <source>
        <dbReference type="SAM" id="MobiDB-lite"/>
    </source>
</evidence>
<name>A0AA36N4F8_9DINO</name>
<evidence type="ECO:0000313" key="3">
    <source>
        <dbReference type="Proteomes" id="UP001178507"/>
    </source>
</evidence>
<comment type="caution">
    <text evidence="2">The sequence shown here is derived from an EMBL/GenBank/DDBJ whole genome shotgun (WGS) entry which is preliminary data.</text>
</comment>
<protein>
    <submittedName>
        <fullName evidence="2">Uncharacterized protein</fullName>
    </submittedName>
</protein>